<feature type="transmembrane region" description="Helical" evidence="2">
    <location>
        <begin position="70"/>
        <end position="88"/>
    </location>
</feature>
<dbReference type="STRING" id="933944.AN215_22640"/>
<evidence type="ECO:0000259" key="3">
    <source>
        <dbReference type="Pfam" id="PF04892"/>
    </source>
</evidence>
<name>A0A1E7JFW8_9ACTN</name>
<dbReference type="RefSeq" id="WP_070031236.1">
    <property type="nucleotide sequence ID" value="NZ_LJGT01000041.1"/>
</dbReference>
<sequence length="197" mass="19970">MQRHGRGGGTAASAPRIRVAGLVLLIAYLAVVGWLALRPLSVPWVAPPNLQPFATIRADLDEGSPASLTGLARGLALLAPLGVLLPLATWRAERPLATTCARTVSAGVLISSAIVLLQSAVPGHSVNVDAVLLNTAGVALGSLLVFPPVRALLRRRAAHVPPWGGSPLGTGPHDALPLGDEAGGSAPPRAARVGIAP</sequence>
<feature type="transmembrane region" description="Helical" evidence="2">
    <location>
        <begin position="20"/>
        <end position="37"/>
    </location>
</feature>
<dbReference type="Pfam" id="PF04892">
    <property type="entry name" value="VanZ"/>
    <property type="match status" value="1"/>
</dbReference>
<proteinExistence type="predicted"/>
<feature type="region of interest" description="Disordered" evidence="1">
    <location>
        <begin position="163"/>
        <end position="197"/>
    </location>
</feature>
<dbReference type="EMBL" id="LJGT01000041">
    <property type="protein sequence ID" value="OEU85366.1"/>
    <property type="molecule type" value="Genomic_DNA"/>
</dbReference>
<evidence type="ECO:0000313" key="5">
    <source>
        <dbReference type="Proteomes" id="UP000176087"/>
    </source>
</evidence>
<dbReference type="PANTHER" id="PTHR36834:SF1">
    <property type="entry name" value="INTEGRAL MEMBRANE PROTEIN"/>
    <property type="match status" value="1"/>
</dbReference>
<protein>
    <recommendedName>
        <fullName evidence="3">VanZ-like domain-containing protein</fullName>
    </recommendedName>
</protein>
<keyword evidence="2" id="KW-0812">Transmembrane</keyword>
<organism evidence="4 5">
    <name type="scientific">Streptomyces abyssalis</name>
    <dbReference type="NCBI Taxonomy" id="933944"/>
    <lineage>
        <taxon>Bacteria</taxon>
        <taxon>Bacillati</taxon>
        <taxon>Actinomycetota</taxon>
        <taxon>Actinomycetes</taxon>
        <taxon>Kitasatosporales</taxon>
        <taxon>Streptomycetaceae</taxon>
        <taxon>Streptomyces</taxon>
    </lineage>
</organism>
<dbReference type="PANTHER" id="PTHR36834">
    <property type="entry name" value="MEMBRANE PROTEIN-RELATED"/>
    <property type="match status" value="1"/>
</dbReference>
<keyword evidence="5" id="KW-1185">Reference proteome</keyword>
<evidence type="ECO:0000256" key="2">
    <source>
        <dbReference type="SAM" id="Phobius"/>
    </source>
</evidence>
<feature type="transmembrane region" description="Helical" evidence="2">
    <location>
        <begin position="126"/>
        <end position="146"/>
    </location>
</feature>
<feature type="transmembrane region" description="Helical" evidence="2">
    <location>
        <begin position="100"/>
        <end position="120"/>
    </location>
</feature>
<feature type="domain" description="VanZ-like" evidence="3">
    <location>
        <begin position="26"/>
        <end position="145"/>
    </location>
</feature>
<dbReference type="InterPro" id="IPR053150">
    <property type="entry name" value="Teicoplanin_resist-assoc"/>
</dbReference>
<dbReference type="PATRIC" id="fig|933944.6.peg.2742"/>
<dbReference type="InterPro" id="IPR006976">
    <property type="entry name" value="VanZ-like"/>
</dbReference>
<dbReference type="OrthoDB" id="4335551at2"/>
<gene>
    <name evidence="4" type="ORF">AN215_22640</name>
</gene>
<comment type="caution">
    <text evidence="4">The sequence shown here is derived from an EMBL/GenBank/DDBJ whole genome shotgun (WGS) entry which is preliminary data.</text>
</comment>
<keyword evidence="2" id="KW-0472">Membrane</keyword>
<evidence type="ECO:0000313" key="4">
    <source>
        <dbReference type="EMBL" id="OEU85366.1"/>
    </source>
</evidence>
<dbReference type="AlphaFoldDB" id="A0A1E7JFW8"/>
<evidence type="ECO:0000256" key="1">
    <source>
        <dbReference type="SAM" id="MobiDB-lite"/>
    </source>
</evidence>
<dbReference type="Proteomes" id="UP000176087">
    <property type="component" value="Unassembled WGS sequence"/>
</dbReference>
<reference evidence="4 5" key="1">
    <citation type="journal article" date="2016" name="Front. Microbiol.">
        <title>Comparative Genomics Analysis of Streptomyces Species Reveals Their Adaptation to the Marine Environment and Their Diversity at the Genomic Level.</title>
        <authorList>
            <person name="Tian X."/>
            <person name="Zhang Z."/>
            <person name="Yang T."/>
            <person name="Chen M."/>
            <person name="Li J."/>
            <person name="Chen F."/>
            <person name="Yang J."/>
            <person name="Li W."/>
            <person name="Zhang B."/>
            <person name="Zhang Z."/>
            <person name="Wu J."/>
            <person name="Zhang C."/>
            <person name="Long L."/>
            <person name="Xiao J."/>
        </authorList>
    </citation>
    <scope>NUCLEOTIDE SEQUENCE [LARGE SCALE GENOMIC DNA]</scope>
    <source>
        <strain evidence="4 5">SCSIO 10390</strain>
    </source>
</reference>
<keyword evidence="2" id="KW-1133">Transmembrane helix</keyword>
<accession>A0A1E7JFW8</accession>